<dbReference type="EMBL" id="BMMS01000009">
    <property type="protein sequence ID" value="GGO87249.1"/>
    <property type="molecule type" value="Genomic_DNA"/>
</dbReference>
<keyword evidence="1" id="KW-0472">Membrane</keyword>
<reference evidence="2" key="1">
    <citation type="journal article" date="2014" name="Int. J. Syst. Evol. Microbiol.">
        <title>Complete genome sequence of Corynebacterium casei LMG S-19264T (=DSM 44701T), isolated from a smear-ripened cheese.</title>
        <authorList>
            <consortium name="US DOE Joint Genome Institute (JGI-PGF)"/>
            <person name="Walter F."/>
            <person name="Albersmeier A."/>
            <person name="Kalinowski J."/>
            <person name="Ruckert C."/>
        </authorList>
    </citation>
    <scope>NUCLEOTIDE SEQUENCE</scope>
    <source>
        <strain evidence="2">CGMCC 4.7201</strain>
    </source>
</reference>
<name>A0A917ZPW2_9ACTN</name>
<proteinExistence type="predicted"/>
<comment type="caution">
    <text evidence="2">The sequence shown here is derived from an EMBL/GenBank/DDBJ whole genome shotgun (WGS) entry which is preliminary data.</text>
</comment>
<reference evidence="2" key="2">
    <citation type="submission" date="2020-09" db="EMBL/GenBank/DDBJ databases">
        <authorList>
            <person name="Sun Q."/>
            <person name="Zhou Y."/>
        </authorList>
    </citation>
    <scope>NUCLEOTIDE SEQUENCE</scope>
    <source>
        <strain evidence="2">CGMCC 4.7201</strain>
    </source>
</reference>
<gene>
    <name evidence="2" type="ORF">GCM10012280_25300</name>
</gene>
<dbReference type="AlphaFoldDB" id="A0A917ZPW2"/>
<protein>
    <submittedName>
        <fullName evidence="2">Uncharacterized protein</fullName>
    </submittedName>
</protein>
<dbReference type="RefSeq" id="WP_189131697.1">
    <property type="nucleotide sequence ID" value="NZ_BMMS01000009.1"/>
</dbReference>
<organism evidence="2 3">
    <name type="scientific">Wenjunlia tyrosinilytica</name>
    <dbReference type="NCBI Taxonomy" id="1544741"/>
    <lineage>
        <taxon>Bacteria</taxon>
        <taxon>Bacillati</taxon>
        <taxon>Actinomycetota</taxon>
        <taxon>Actinomycetes</taxon>
        <taxon>Kitasatosporales</taxon>
        <taxon>Streptomycetaceae</taxon>
        <taxon>Wenjunlia</taxon>
    </lineage>
</organism>
<feature type="transmembrane region" description="Helical" evidence="1">
    <location>
        <begin position="12"/>
        <end position="31"/>
    </location>
</feature>
<keyword evidence="1" id="KW-1133">Transmembrane helix</keyword>
<evidence type="ECO:0000313" key="2">
    <source>
        <dbReference type="EMBL" id="GGO87249.1"/>
    </source>
</evidence>
<keyword evidence="1" id="KW-0812">Transmembrane</keyword>
<sequence length="51" mass="5715">MPVLAFTFEQVMQFRFGVGGATLALLFLAYLKAKNELYQCIAIAVVLLMIF</sequence>
<keyword evidence="3" id="KW-1185">Reference proteome</keyword>
<dbReference type="Proteomes" id="UP000641932">
    <property type="component" value="Unassembled WGS sequence"/>
</dbReference>
<evidence type="ECO:0000256" key="1">
    <source>
        <dbReference type="SAM" id="Phobius"/>
    </source>
</evidence>
<evidence type="ECO:0000313" key="3">
    <source>
        <dbReference type="Proteomes" id="UP000641932"/>
    </source>
</evidence>
<accession>A0A917ZPW2</accession>